<feature type="compositionally biased region" description="Basic and acidic residues" evidence="1">
    <location>
        <begin position="32"/>
        <end position="53"/>
    </location>
</feature>
<feature type="compositionally biased region" description="Polar residues" evidence="1">
    <location>
        <begin position="54"/>
        <end position="70"/>
    </location>
</feature>
<evidence type="ECO:0000256" key="1">
    <source>
        <dbReference type="SAM" id="MobiDB-lite"/>
    </source>
</evidence>
<gene>
    <name evidence="2" type="ORF">CNYM01_13089</name>
</gene>
<protein>
    <submittedName>
        <fullName evidence="2">Uncharacterized protein</fullName>
    </submittedName>
</protein>
<feature type="compositionally biased region" description="Basic and acidic residues" evidence="1">
    <location>
        <begin position="1"/>
        <end position="10"/>
    </location>
</feature>
<reference evidence="2 3" key="1">
    <citation type="submission" date="2014-02" db="EMBL/GenBank/DDBJ databases">
        <title>The genome sequence of Colletotrichum nymphaeae SA-01.</title>
        <authorList>
            <person name="Baroncelli R."/>
            <person name="Thon M.R."/>
        </authorList>
    </citation>
    <scope>NUCLEOTIDE SEQUENCE [LARGE SCALE GENOMIC DNA]</scope>
    <source>
        <strain evidence="2 3">SA-01</strain>
    </source>
</reference>
<organism evidence="2 3">
    <name type="scientific">Colletotrichum nymphaeae SA-01</name>
    <dbReference type="NCBI Taxonomy" id="1460502"/>
    <lineage>
        <taxon>Eukaryota</taxon>
        <taxon>Fungi</taxon>
        <taxon>Dikarya</taxon>
        <taxon>Ascomycota</taxon>
        <taxon>Pezizomycotina</taxon>
        <taxon>Sordariomycetes</taxon>
        <taxon>Hypocreomycetidae</taxon>
        <taxon>Glomerellales</taxon>
        <taxon>Glomerellaceae</taxon>
        <taxon>Colletotrichum</taxon>
        <taxon>Colletotrichum acutatum species complex</taxon>
    </lineage>
</organism>
<feature type="region of interest" description="Disordered" evidence="1">
    <location>
        <begin position="1"/>
        <end position="70"/>
    </location>
</feature>
<name>A0A135SNB9_9PEZI</name>
<evidence type="ECO:0000313" key="2">
    <source>
        <dbReference type="EMBL" id="KXH37257.1"/>
    </source>
</evidence>
<dbReference type="AlphaFoldDB" id="A0A135SNB9"/>
<dbReference type="Proteomes" id="UP000070054">
    <property type="component" value="Unassembled WGS sequence"/>
</dbReference>
<comment type="caution">
    <text evidence="2">The sequence shown here is derived from an EMBL/GenBank/DDBJ whole genome shotgun (WGS) entry which is preliminary data.</text>
</comment>
<proteinExistence type="predicted"/>
<sequence>KEGRLPTEHHQRTRVKPLSIGKQQQYKKKKTSDRNPDPDPLDKSHNPHLDHSLSTKAQASNSLNPKSTTSTIPVAGLSRFSVSSLSLLPCLVLHLCKSLGSPQSTILARYLPIRAFLTVVSVFRVSLAARKSDRDLVVPARSTDFHPSIHPSIQTVKVSIPRRFFSSPTTTTTSKSTQTTYWRRSCTRGTTSVQTIVHYHLHHNQPTTTTTTLLRTGTTRGSVPPHLPISIPSAVPYRGSWPVLSLLFPSPVLGARTLKS</sequence>
<evidence type="ECO:0000313" key="3">
    <source>
        <dbReference type="Proteomes" id="UP000070054"/>
    </source>
</evidence>
<feature type="non-terminal residue" evidence="2">
    <location>
        <position position="1"/>
    </location>
</feature>
<keyword evidence="3" id="KW-1185">Reference proteome</keyword>
<accession>A0A135SNB9</accession>
<dbReference type="EMBL" id="JEMN01001448">
    <property type="protein sequence ID" value="KXH37257.1"/>
    <property type="molecule type" value="Genomic_DNA"/>
</dbReference>